<dbReference type="PROSITE" id="PS00028">
    <property type="entry name" value="ZINC_FINGER_C2H2_1"/>
    <property type="match status" value="4"/>
</dbReference>
<sequence>MLIKERSTRASGGERGGRQTSVIPIKSSEGLEMNDPLDNDIKEFGLSTKGTIYQDSDVDLLQTFASIYVIRQRYNFERLVDIDKRESYAQYDQRIICMDVKRWKQIVSNVTGEQIDKQSPSYNLSNQPFHCEVCEEQFTTKKQLRTHIFTHLGRARVVLKRVSDLKPLKRKHSETYCLSTEKSQSLKLKLKKTTYTDPLKLTLKKSSVSEDFIVVSTNHSLEISNYSKEDVAGAEGKNEQTDTEETENSIEQTFENVMVDQQDDYENVKFESDHDNPLEENERPSLDINEGDSGVGSDMANPSEKEDQNVDDLHGTDHYDNSEKRLSETEDHEESDALEATCRETIENLKKLGEQSSSRSMNQLINSSVDEDNDTANEVDMIHDLEENPAISIISKSSTFSNHSVSEDDPKQSTETATGFNWNQLSTDLTHKDKVNLKENEEHEENSNENNIENSSSLLQNFLIEHQRRNQSESISSNLPPVETEYVSLEKLAETVNTCRVCNEKFKDITHLDEHRSKVGHYQCNIPDCANLIFHSPMEVSMHKSQVHGTSLSPNVSQLSPHLNTNSPHLNQNSPHLRQASPQLNTHSPHAPSMESPSQLSRSSPLTSPHQTNSPTYNTTTNTGQQIIPPVNFEQLPAPVQQLAQQVQRMPLPQTQLPPSLPPGANTMIPGPNYFVQPPGRPPLYRVPGPQGMHYPSHISHLYPQYGPGPYPQMTAPPQMHPQLSQQMSRGRYPSVAQNTRTPRIPQSGTVPRQRLKRPMQQAMQVQQQQNNSVLKQRRMDVLMPDRNEDADCHVIAQQKRNDGLPVIQNVQGATTQQTNRNDSTIHLTDSITLSVRQPGSAPAQLQNTSNPGGKKSDAKAVANVLAARGITVTPAANKSKTSEQNKQQSPVQQQRPTSTQQSLNVPSLNLNSAISIIPATSQRKQQEQGQFAVPQNKQNKSPISDVERPPRPPTVDLTQDNPPQVPVVRRGRPPRTLLTCQMCDKSFQNQDMLTQHMATHRATNKLLHKCNLCSAQYPTAQALVTHKQTYHKEVDTMPQNGGIELAIPVVDLKSPHVLNRLSNLGIQSYIPLSQLSAQTGGYFGLPIITIDGARNPNTCNLGALGATSILSLGPLKHLSNR</sequence>
<dbReference type="Pfam" id="PF00096">
    <property type="entry name" value="zf-C2H2"/>
    <property type="match status" value="2"/>
</dbReference>
<dbReference type="AlphaFoldDB" id="A0ABD2ACY0"/>
<keyword evidence="5" id="KW-1185">Reference proteome</keyword>
<feature type="compositionally biased region" description="Polar residues" evidence="2">
    <location>
        <begin position="835"/>
        <end position="852"/>
    </location>
</feature>
<dbReference type="SUPFAM" id="SSF57667">
    <property type="entry name" value="beta-beta-alpha zinc fingers"/>
    <property type="match status" value="2"/>
</dbReference>
<feature type="region of interest" description="Disordered" evidence="2">
    <location>
        <begin position="226"/>
        <end position="248"/>
    </location>
</feature>
<feature type="region of interest" description="Disordered" evidence="2">
    <location>
        <begin position="835"/>
        <end position="859"/>
    </location>
</feature>
<organism evidence="4 5">
    <name type="scientific">Vespula squamosa</name>
    <name type="common">Southern yellow jacket</name>
    <name type="synonym">Wasp</name>
    <dbReference type="NCBI Taxonomy" id="30214"/>
    <lineage>
        <taxon>Eukaryota</taxon>
        <taxon>Metazoa</taxon>
        <taxon>Ecdysozoa</taxon>
        <taxon>Arthropoda</taxon>
        <taxon>Hexapoda</taxon>
        <taxon>Insecta</taxon>
        <taxon>Pterygota</taxon>
        <taxon>Neoptera</taxon>
        <taxon>Endopterygota</taxon>
        <taxon>Hymenoptera</taxon>
        <taxon>Apocrita</taxon>
        <taxon>Aculeata</taxon>
        <taxon>Vespoidea</taxon>
        <taxon>Vespidae</taxon>
        <taxon>Vespinae</taxon>
        <taxon>Vespula</taxon>
    </lineage>
</organism>
<feature type="region of interest" description="Disordered" evidence="2">
    <location>
        <begin position="394"/>
        <end position="425"/>
    </location>
</feature>
<evidence type="ECO:0000256" key="1">
    <source>
        <dbReference type="PROSITE-ProRule" id="PRU00042"/>
    </source>
</evidence>
<feature type="compositionally biased region" description="Polar residues" evidence="2">
    <location>
        <begin position="595"/>
        <end position="611"/>
    </location>
</feature>
<dbReference type="InterPro" id="IPR036236">
    <property type="entry name" value="Znf_C2H2_sf"/>
</dbReference>
<evidence type="ECO:0000256" key="2">
    <source>
        <dbReference type="SAM" id="MobiDB-lite"/>
    </source>
</evidence>
<feature type="compositionally biased region" description="Polar residues" evidence="2">
    <location>
        <begin position="413"/>
        <end position="425"/>
    </location>
</feature>
<feature type="compositionally biased region" description="Basic and acidic residues" evidence="2">
    <location>
        <begin position="270"/>
        <end position="285"/>
    </location>
</feature>
<feature type="compositionally biased region" description="Polar residues" evidence="2">
    <location>
        <begin position="394"/>
        <end position="404"/>
    </location>
</feature>
<protein>
    <submittedName>
        <fullName evidence="4">Bromodomain-containing protein -like isoform X3</fullName>
    </submittedName>
</protein>
<feature type="region of interest" description="Disordered" evidence="2">
    <location>
        <begin position="270"/>
        <end position="337"/>
    </location>
</feature>
<name>A0ABD2ACY0_VESSQ</name>
<evidence type="ECO:0000313" key="4">
    <source>
        <dbReference type="EMBL" id="KAL2717560.1"/>
    </source>
</evidence>
<keyword evidence="1" id="KW-0479">Metal-binding</keyword>
<reference evidence="4 5" key="1">
    <citation type="journal article" date="2024" name="Ann. Entomol. Soc. Am.">
        <title>Genomic analyses of the southern and eastern yellowjacket wasps (Hymenoptera: Vespidae) reveal evolutionary signatures of social life.</title>
        <authorList>
            <person name="Catto M.A."/>
            <person name="Caine P.B."/>
            <person name="Orr S.E."/>
            <person name="Hunt B.G."/>
            <person name="Goodisman M.A.D."/>
        </authorList>
    </citation>
    <scope>NUCLEOTIDE SEQUENCE [LARGE SCALE GENOMIC DNA]</scope>
    <source>
        <strain evidence="4">233</strain>
        <tissue evidence="4">Head and thorax</tissue>
    </source>
</reference>
<feature type="compositionally biased region" description="Basic and acidic residues" evidence="2">
    <location>
        <begin position="303"/>
        <end position="329"/>
    </location>
</feature>
<accession>A0ABD2ACY0</accession>
<feature type="region of interest" description="Disordered" evidence="2">
    <location>
        <begin position="874"/>
        <end position="907"/>
    </location>
</feature>
<dbReference type="GO" id="GO:0008270">
    <property type="term" value="F:zinc ion binding"/>
    <property type="evidence" value="ECO:0007669"/>
    <property type="project" value="UniProtKB-KW"/>
</dbReference>
<dbReference type="Pfam" id="PF13912">
    <property type="entry name" value="zf-C2H2_6"/>
    <property type="match status" value="1"/>
</dbReference>
<feature type="compositionally biased region" description="Low complexity" evidence="2">
    <location>
        <begin position="612"/>
        <end position="623"/>
    </location>
</feature>
<gene>
    <name evidence="4" type="ORF">V1478_013260</name>
</gene>
<dbReference type="SMART" id="SM00355">
    <property type="entry name" value="ZnF_C2H2"/>
    <property type="match status" value="5"/>
</dbReference>
<dbReference type="Proteomes" id="UP001607302">
    <property type="component" value="Unassembled WGS sequence"/>
</dbReference>
<feature type="domain" description="C2H2-type" evidence="3">
    <location>
        <begin position="129"/>
        <end position="156"/>
    </location>
</feature>
<feature type="compositionally biased region" description="Polar residues" evidence="2">
    <location>
        <begin position="545"/>
        <end position="588"/>
    </location>
</feature>
<feature type="domain" description="C2H2-type" evidence="3">
    <location>
        <begin position="979"/>
        <end position="1006"/>
    </location>
</feature>
<dbReference type="PROSITE" id="PS50157">
    <property type="entry name" value="ZINC_FINGER_C2H2_2"/>
    <property type="match status" value="2"/>
</dbReference>
<keyword evidence="1" id="KW-0863">Zinc-finger</keyword>
<feature type="region of interest" description="Disordered" evidence="2">
    <location>
        <begin position="921"/>
        <end position="972"/>
    </location>
</feature>
<feature type="region of interest" description="Disordered" evidence="2">
    <location>
        <begin position="1"/>
        <end position="23"/>
    </location>
</feature>
<proteinExistence type="predicted"/>
<evidence type="ECO:0000259" key="3">
    <source>
        <dbReference type="PROSITE" id="PS50157"/>
    </source>
</evidence>
<feature type="region of interest" description="Disordered" evidence="2">
    <location>
        <begin position="545"/>
        <end position="625"/>
    </location>
</feature>
<feature type="compositionally biased region" description="Polar residues" evidence="2">
    <location>
        <begin position="921"/>
        <end position="943"/>
    </location>
</feature>
<feature type="compositionally biased region" description="Basic and acidic residues" evidence="2">
    <location>
        <begin position="227"/>
        <end position="240"/>
    </location>
</feature>
<comment type="caution">
    <text evidence="4">The sequence shown here is derived from an EMBL/GenBank/DDBJ whole genome shotgun (WGS) entry which is preliminary data.</text>
</comment>
<dbReference type="Gene3D" id="3.30.160.60">
    <property type="entry name" value="Classic Zinc Finger"/>
    <property type="match status" value="2"/>
</dbReference>
<evidence type="ECO:0000313" key="5">
    <source>
        <dbReference type="Proteomes" id="UP001607302"/>
    </source>
</evidence>
<dbReference type="EMBL" id="JAUDFV010000153">
    <property type="protein sequence ID" value="KAL2717560.1"/>
    <property type="molecule type" value="Genomic_DNA"/>
</dbReference>
<feature type="compositionally biased region" description="Polar residues" evidence="2">
    <location>
        <begin position="875"/>
        <end position="907"/>
    </location>
</feature>
<keyword evidence="1" id="KW-0862">Zinc</keyword>
<dbReference type="InterPro" id="IPR013087">
    <property type="entry name" value="Znf_C2H2_type"/>
</dbReference>